<gene>
    <name evidence="2" type="ORF">MJ923_10875</name>
</gene>
<evidence type="ECO:0000256" key="1">
    <source>
        <dbReference type="SAM" id="Phobius"/>
    </source>
</evidence>
<dbReference type="PANTHER" id="PTHR40115">
    <property type="entry name" value="INNER MEMBRANE PROTEIN WITH PEPSY TM HELIX"/>
    <property type="match status" value="1"/>
</dbReference>
<dbReference type="InterPro" id="IPR032307">
    <property type="entry name" value="PepSY_TM-like_2"/>
</dbReference>
<dbReference type="PANTHER" id="PTHR40115:SF1">
    <property type="entry name" value="INNER MEMBRANE PROTEIN WITH PEPSY TM HELIX"/>
    <property type="match status" value="1"/>
</dbReference>
<proteinExistence type="predicted"/>
<keyword evidence="1" id="KW-0472">Membrane</keyword>
<feature type="transmembrane region" description="Helical" evidence="1">
    <location>
        <begin position="181"/>
        <end position="199"/>
    </location>
</feature>
<evidence type="ECO:0000313" key="3">
    <source>
        <dbReference type="Proteomes" id="UP001297581"/>
    </source>
</evidence>
<evidence type="ECO:0000313" key="2">
    <source>
        <dbReference type="EMBL" id="MCH4294805.1"/>
    </source>
</evidence>
<feature type="transmembrane region" description="Helical" evidence="1">
    <location>
        <begin position="20"/>
        <end position="40"/>
    </location>
</feature>
<dbReference type="Pfam" id="PF16357">
    <property type="entry name" value="PepSY_TM_like_2"/>
    <property type="match status" value="1"/>
</dbReference>
<keyword evidence="1" id="KW-1133">Transmembrane helix</keyword>
<reference evidence="2 3" key="1">
    <citation type="submission" date="2022-02" db="EMBL/GenBank/DDBJ databases">
        <title>The genome sequence of Shewanella sp. 3B26.</title>
        <authorList>
            <person name="Du J."/>
        </authorList>
    </citation>
    <scope>NUCLEOTIDE SEQUENCE [LARGE SCALE GENOMIC DNA]</scope>
    <source>
        <strain evidence="2 3">3B26</strain>
    </source>
</reference>
<protein>
    <submittedName>
        <fullName evidence="2">PepSY-associated TM helix domain-containing protein</fullName>
    </submittedName>
</protein>
<sequence>MSVSLRPGKWALSVARTLHIYVSMALLLLMLFFAFTGITLNHPDWFGASNALREETEQPLPDFLLPVEADSADWQEAAAHWLASEWQASRQQVEVSEDELLLVQKGPGRYRSVLLDTEAAVVVAESLDYGLVALLNDLHKGRNSGAVWSWVIDLSAVLMLLFSLTGAFLLLPQKRRLKRSLGYMTAVSSVCIAIYWLFIPT</sequence>
<comment type="caution">
    <text evidence="2">The sequence shown here is derived from an EMBL/GenBank/DDBJ whole genome shotgun (WGS) entry which is preliminary data.</text>
</comment>
<name>A0AAJ1BHC3_9GAMM</name>
<feature type="transmembrane region" description="Helical" evidence="1">
    <location>
        <begin position="147"/>
        <end position="169"/>
    </location>
</feature>
<dbReference type="EMBL" id="JAKUDL010000003">
    <property type="protein sequence ID" value="MCH4294805.1"/>
    <property type="molecule type" value="Genomic_DNA"/>
</dbReference>
<keyword evidence="3" id="KW-1185">Reference proteome</keyword>
<accession>A0AAJ1BHC3</accession>
<dbReference type="RefSeq" id="WP_240591098.1">
    <property type="nucleotide sequence ID" value="NZ_JAKUDL010000003.1"/>
</dbReference>
<dbReference type="AlphaFoldDB" id="A0AAJ1BHC3"/>
<keyword evidence="1" id="KW-0812">Transmembrane</keyword>
<dbReference type="Proteomes" id="UP001297581">
    <property type="component" value="Unassembled WGS sequence"/>
</dbReference>
<organism evidence="2 3">
    <name type="scientific">Shewanella zhuhaiensis</name>
    <dbReference type="NCBI Taxonomy" id="2919576"/>
    <lineage>
        <taxon>Bacteria</taxon>
        <taxon>Pseudomonadati</taxon>
        <taxon>Pseudomonadota</taxon>
        <taxon>Gammaproteobacteria</taxon>
        <taxon>Alteromonadales</taxon>
        <taxon>Shewanellaceae</taxon>
        <taxon>Shewanella</taxon>
    </lineage>
</organism>